<evidence type="ECO:0000256" key="5">
    <source>
        <dbReference type="ARBA" id="ARBA00023136"/>
    </source>
</evidence>
<dbReference type="PROSITE" id="PS51318">
    <property type="entry name" value="TAT"/>
    <property type="match status" value="1"/>
</dbReference>
<keyword evidence="4" id="KW-0732">Signal</keyword>
<dbReference type="Gene3D" id="3.40.50.2300">
    <property type="match status" value="2"/>
</dbReference>
<organism evidence="8 9">
    <name type="scientific">Halopiger aswanensis</name>
    <dbReference type="NCBI Taxonomy" id="148449"/>
    <lineage>
        <taxon>Archaea</taxon>
        <taxon>Methanobacteriati</taxon>
        <taxon>Methanobacteriota</taxon>
        <taxon>Stenosarchaea group</taxon>
        <taxon>Halobacteria</taxon>
        <taxon>Halobacteriales</taxon>
        <taxon>Natrialbaceae</taxon>
        <taxon>Halopiger</taxon>
    </lineage>
</organism>
<dbReference type="EMBL" id="RAPO01000001">
    <property type="protein sequence ID" value="RKD97630.1"/>
    <property type="molecule type" value="Genomic_DNA"/>
</dbReference>
<keyword evidence="9" id="KW-1185">Reference proteome</keyword>
<keyword evidence="3" id="KW-1003">Cell membrane</keyword>
<proteinExistence type="inferred from homology"/>
<evidence type="ECO:0000313" key="8">
    <source>
        <dbReference type="EMBL" id="RKD97630.1"/>
    </source>
</evidence>
<evidence type="ECO:0000256" key="2">
    <source>
        <dbReference type="ARBA" id="ARBA00008610"/>
    </source>
</evidence>
<gene>
    <name evidence="8" type="ORF">ATJ93_0620</name>
</gene>
<dbReference type="AlphaFoldDB" id="A0A3R7EH90"/>
<comment type="caution">
    <text evidence="8">The sequence shown here is derived from an EMBL/GenBank/DDBJ whole genome shotgun (WGS) entry which is preliminary data.</text>
</comment>
<dbReference type="Pfam" id="PF02608">
    <property type="entry name" value="Bmp"/>
    <property type="match status" value="1"/>
</dbReference>
<sequence>MPRNRRAVLKGMGVAGLTAMAGCVGGFGEESGDASAQVGMVYATGGLGDDSFNDMAKQGVEDAREEFDITYDETEPGSEGEFEGAQRDFAESGDYDLVNCIGYAQKDALSENAPEYPDQNFIIVDDVVEEDNVRSYVFGEPQGSFQVGQLAGLLTQEEFSAGAGETNPDADVVGFVGGTESPLIESFHAGFQAGVEHANENAEVVSTYVGGFNDTAGGQQAARTMYQDQDADIIFHAAGRTGIGVFQAAQDEGRFAIGVDSDQSLSNADFADVIIASMVKRVDTAVYTAIESVVNDEFAGGETETLGLEQEGVGAVYGDQIGDEIPQEIKDQVDESRQQIIDGEIDVPSEL</sequence>
<reference evidence="8 9" key="1">
    <citation type="submission" date="2018-09" db="EMBL/GenBank/DDBJ databases">
        <title>Genomic Encyclopedia of Archaeal and Bacterial Type Strains, Phase II (KMG-II): from individual species to whole genera.</title>
        <authorList>
            <person name="Goeker M."/>
        </authorList>
    </citation>
    <scope>NUCLEOTIDE SEQUENCE [LARGE SCALE GENOMIC DNA]</scope>
    <source>
        <strain evidence="8 9">DSM 13151</strain>
    </source>
</reference>
<dbReference type="SUPFAM" id="SSF53822">
    <property type="entry name" value="Periplasmic binding protein-like I"/>
    <property type="match status" value="1"/>
</dbReference>
<dbReference type="CDD" id="cd06354">
    <property type="entry name" value="PBP1_PrnA-like"/>
    <property type="match status" value="1"/>
</dbReference>
<comment type="similarity">
    <text evidence="2">Belongs to the BMP lipoprotein family.</text>
</comment>
<feature type="domain" description="ABC transporter substrate-binding protein PnrA-like" evidence="7">
    <location>
        <begin position="37"/>
        <end position="349"/>
    </location>
</feature>
<dbReference type="InterPro" id="IPR050957">
    <property type="entry name" value="BMP_lipoprotein"/>
</dbReference>
<keyword evidence="5" id="KW-0472">Membrane</keyword>
<evidence type="ECO:0000259" key="7">
    <source>
        <dbReference type="Pfam" id="PF02608"/>
    </source>
</evidence>
<evidence type="ECO:0000256" key="1">
    <source>
        <dbReference type="ARBA" id="ARBA00004193"/>
    </source>
</evidence>
<evidence type="ECO:0000256" key="4">
    <source>
        <dbReference type="ARBA" id="ARBA00022729"/>
    </source>
</evidence>
<evidence type="ECO:0000256" key="3">
    <source>
        <dbReference type="ARBA" id="ARBA00022475"/>
    </source>
</evidence>
<dbReference type="PANTHER" id="PTHR34296">
    <property type="entry name" value="TRANSCRIPTIONAL ACTIVATOR PROTEIN MED"/>
    <property type="match status" value="1"/>
</dbReference>
<dbReference type="InterPro" id="IPR006311">
    <property type="entry name" value="TAT_signal"/>
</dbReference>
<dbReference type="Proteomes" id="UP000283805">
    <property type="component" value="Unassembled WGS sequence"/>
</dbReference>
<dbReference type="OrthoDB" id="26626at2157"/>
<dbReference type="RefSeq" id="WP_120243145.1">
    <property type="nucleotide sequence ID" value="NZ_RAPO01000001.1"/>
</dbReference>
<name>A0A3R7EH90_9EURY</name>
<evidence type="ECO:0000313" key="9">
    <source>
        <dbReference type="Proteomes" id="UP000283805"/>
    </source>
</evidence>
<dbReference type="GO" id="GO:0005886">
    <property type="term" value="C:plasma membrane"/>
    <property type="evidence" value="ECO:0007669"/>
    <property type="project" value="UniProtKB-SubCell"/>
</dbReference>
<dbReference type="PANTHER" id="PTHR34296:SF2">
    <property type="entry name" value="ABC TRANSPORTER GUANOSINE-BINDING PROTEIN NUPN"/>
    <property type="match status" value="1"/>
</dbReference>
<evidence type="ECO:0000256" key="6">
    <source>
        <dbReference type="ARBA" id="ARBA00023288"/>
    </source>
</evidence>
<protein>
    <submittedName>
        <fullName evidence="8">Nucleoside-binding protein</fullName>
    </submittedName>
</protein>
<dbReference type="PROSITE" id="PS51257">
    <property type="entry name" value="PROKAR_LIPOPROTEIN"/>
    <property type="match status" value="1"/>
</dbReference>
<dbReference type="InterPro" id="IPR003760">
    <property type="entry name" value="PnrA-like"/>
</dbReference>
<accession>A0A3R7EH90</accession>
<keyword evidence="6" id="KW-0449">Lipoprotein</keyword>
<dbReference type="InterPro" id="IPR028082">
    <property type="entry name" value="Peripla_BP_I"/>
</dbReference>
<comment type="subcellular location">
    <subcellularLocation>
        <location evidence="1">Cell membrane</location>
        <topology evidence="1">Lipid-anchor</topology>
    </subcellularLocation>
</comment>